<organism evidence="2 3">
    <name type="scientific">Niallia alba</name>
    <dbReference type="NCBI Taxonomy" id="2729105"/>
    <lineage>
        <taxon>Bacteria</taxon>
        <taxon>Bacillati</taxon>
        <taxon>Bacillota</taxon>
        <taxon>Bacilli</taxon>
        <taxon>Bacillales</taxon>
        <taxon>Bacillaceae</taxon>
        <taxon>Niallia</taxon>
    </lineage>
</organism>
<evidence type="ECO:0000313" key="2">
    <source>
        <dbReference type="EMBL" id="NMO79379.1"/>
    </source>
</evidence>
<keyword evidence="1" id="KW-0472">Membrane</keyword>
<dbReference type="AlphaFoldDB" id="A0A7Y0KBH0"/>
<keyword evidence="1" id="KW-0812">Transmembrane</keyword>
<name>A0A7Y0KBH0_9BACI</name>
<proteinExistence type="predicted"/>
<comment type="caution">
    <text evidence="2">The sequence shown here is derived from an EMBL/GenBank/DDBJ whole genome shotgun (WGS) entry which is preliminary data.</text>
</comment>
<protein>
    <submittedName>
        <fullName evidence="2">Uncharacterized protein</fullName>
    </submittedName>
</protein>
<dbReference type="RefSeq" id="WP_169189202.1">
    <property type="nucleotide sequence ID" value="NZ_JABBPK010000001.1"/>
</dbReference>
<keyword evidence="3" id="KW-1185">Reference proteome</keyword>
<gene>
    <name evidence="2" type="ORF">HHU08_20745</name>
</gene>
<dbReference type="EMBL" id="JABBPK010000001">
    <property type="protein sequence ID" value="NMO79379.1"/>
    <property type="molecule type" value="Genomic_DNA"/>
</dbReference>
<dbReference type="Proteomes" id="UP000588491">
    <property type="component" value="Unassembled WGS sequence"/>
</dbReference>
<evidence type="ECO:0000313" key="3">
    <source>
        <dbReference type="Proteomes" id="UP000588491"/>
    </source>
</evidence>
<accession>A0A7Y0KBH0</accession>
<evidence type="ECO:0000256" key="1">
    <source>
        <dbReference type="SAM" id="Phobius"/>
    </source>
</evidence>
<keyword evidence="1" id="KW-1133">Transmembrane helix</keyword>
<feature type="transmembrane region" description="Helical" evidence="1">
    <location>
        <begin position="12"/>
        <end position="31"/>
    </location>
</feature>
<sequence>MGSKYFINSLLKTYSIILIAAVTLFALLVSYNTSQDKQRTAIDSVERVANQLENIVTYNEKKLDKVVANLMANSEMVTSIYQYFELEPAAYLQKSLSEQKNNTFLYLPRIVTEMYYMDDDIESVSISLNDYKEIYYSTKKNKGGKKYSHVPI</sequence>
<reference evidence="2 3" key="1">
    <citation type="submission" date="2020-04" db="EMBL/GenBank/DDBJ databases">
        <title>Bacillus sp. UniB3 isolated from commercial digestive syrup.</title>
        <authorList>
            <person name="Thorat V."/>
            <person name="Kirdat K."/>
            <person name="Tiwarekar B."/>
            <person name="Yadav A."/>
        </authorList>
    </citation>
    <scope>NUCLEOTIDE SEQUENCE [LARGE SCALE GENOMIC DNA]</scope>
    <source>
        <strain evidence="2 3">UniB3</strain>
    </source>
</reference>